<dbReference type="Gramene" id="CDP15465">
    <property type="protein sequence ID" value="CDP15465"/>
    <property type="gene ID" value="GSCOC_T00043207001"/>
</dbReference>
<sequence>MISSFPVKPTQSKIHLTLSSLTKTSDTAREKIEKLFFPIFLLQDQVSVTQVQSPLATAYQTISCPGNPSRPPVCSVRSRCPFHFEM</sequence>
<evidence type="ECO:0000313" key="1">
    <source>
        <dbReference type="EMBL" id="CDP15465.1"/>
    </source>
</evidence>
<dbReference type="InParanoid" id="A0A068V3T8"/>
<dbReference type="AlphaFoldDB" id="A0A068V3T8"/>
<organism evidence="1 2">
    <name type="scientific">Coffea canephora</name>
    <name type="common">Robusta coffee</name>
    <dbReference type="NCBI Taxonomy" id="49390"/>
    <lineage>
        <taxon>Eukaryota</taxon>
        <taxon>Viridiplantae</taxon>
        <taxon>Streptophyta</taxon>
        <taxon>Embryophyta</taxon>
        <taxon>Tracheophyta</taxon>
        <taxon>Spermatophyta</taxon>
        <taxon>Magnoliopsida</taxon>
        <taxon>eudicotyledons</taxon>
        <taxon>Gunneridae</taxon>
        <taxon>Pentapetalae</taxon>
        <taxon>asterids</taxon>
        <taxon>lamiids</taxon>
        <taxon>Gentianales</taxon>
        <taxon>Rubiaceae</taxon>
        <taxon>Ixoroideae</taxon>
        <taxon>Gardenieae complex</taxon>
        <taxon>Bertiereae - Coffeeae clade</taxon>
        <taxon>Coffeeae</taxon>
        <taxon>Coffea</taxon>
    </lineage>
</organism>
<evidence type="ECO:0000313" key="2">
    <source>
        <dbReference type="Proteomes" id="UP000295252"/>
    </source>
</evidence>
<dbReference type="EMBL" id="HG739183">
    <property type="protein sequence ID" value="CDP15465.1"/>
    <property type="molecule type" value="Genomic_DNA"/>
</dbReference>
<keyword evidence="2" id="KW-1185">Reference proteome</keyword>
<accession>A0A068V3T8</accession>
<dbReference type="Proteomes" id="UP000295252">
    <property type="component" value="Chromosome V"/>
</dbReference>
<reference evidence="2" key="1">
    <citation type="journal article" date="2014" name="Science">
        <title>The coffee genome provides insight into the convergent evolution of caffeine biosynthesis.</title>
        <authorList>
            <person name="Denoeud F."/>
            <person name="Carretero-Paulet L."/>
            <person name="Dereeper A."/>
            <person name="Droc G."/>
            <person name="Guyot R."/>
            <person name="Pietrella M."/>
            <person name="Zheng C."/>
            <person name="Alberti A."/>
            <person name="Anthony F."/>
            <person name="Aprea G."/>
            <person name="Aury J.M."/>
            <person name="Bento P."/>
            <person name="Bernard M."/>
            <person name="Bocs S."/>
            <person name="Campa C."/>
            <person name="Cenci A."/>
            <person name="Combes M.C."/>
            <person name="Crouzillat D."/>
            <person name="Da Silva C."/>
            <person name="Daddiego L."/>
            <person name="De Bellis F."/>
            <person name="Dussert S."/>
            <person name="Garsmeur O."/>
            <person name="Gayraud T."/>
            <person name="Guignon V."/>
            <person name="Jahn K."/>
            <person name="Jamilloux V."/>
            <person name="Joet T."/>
            <person name="Labadie K."/>
            <person name="Lan T."/>
            <person name="Leclercq J."/>
            <person name="Lepelley M."/>
            <person name="Leroy T."/>
            <person name="Li L.T."/>
            <person name="Librado P."/>
            <person name="Lopez L."/>
            <person name="Munoz A."/>
            <person name="Noel B."/>
            <person name="Pallavicini A."/>
            <person name="Perrotta G."/>
            <person name="Poncet V."/>
            <person name="Pot D."/>
            <person name="Priyono X."/>
            <person name="Rigoreau M."/>
            <person name="Rouard M."/>
            <person name="Rozas J."/>
            <person name="Tranchant-Dubreuil C."/>
            <person name="VanBuren R."/>
            <person name="Zhang Q."/>
            <person name="Andrade A.C."/>
            <person name="Argout X."/>
            <person name="Bertrand B."/>
            <person name="de Kochko A."/>
            <person name="Graziosi G."/>
            <person name="Henry R.J."/>
            <person name="Jayarama X."/>
            <person name="Ming R."/>
            <person name="Nagai C."/>
            <person name="Rounsley S."/>
            <person name="Sankoff D."/>
            <person name="Giuliano G."/>
            <person name="Albert V.A."/>
            <person name="Wincker P."/>
            <person name="Lashermes P."/>
        </authorList>
    </citation>
    <scope>NUCLEOTIDE SEQUENCE [LARGE SCALE GENOMIC DNA]</scope>
    <source>
        <strain evidence="2">cv. DH200-94</strain>
    </source>
</reference>
<protein>
    <submittedName>
        <fullName evidence="1">Uncharacterized protein</fullName>
    </submittedName>
</protein>
<gene>
    <name evidence="1" type="ORF">GSCOC_T00043207001</name>
</gene>
<name>A0A068V3T8_COFCA</name>
<proteinExistence type="predicted"/>